<evidence type="ECO:0000313" key="3">
    <source>
        <dbReference type="Proteomes" id="UP000480266"/>
    </source>
</evidence>
<organism evidence="2 3">
    <name type="scientific">Candidatus Afipia apatlaquensis</name>
    <dbReference type="NCBI Taxonomy" id="2712852"/>
    <lineage>
        <taxon>Bacteria</taxon>
        <taxon>Pseudomonadati</taxon>
        <taxon>Pseudomonadota</taxon>
        <taxon>Alphaproteobacteria</taxon>
        <taxon>Hyphomicrobiales</taxon>
        <taxon>Nitrobacteraceae</taxon>
        <taxon>Afipia</taxon>
    </lineage>
</organism>
<dbReference type="AlphaFoldDB" id="A0A7C9VHY2"/>
<evidence type="ECO:0000313" key="2">
    <source>
        <dbReference type="EMBL" id="NGX94192.1"/>
    </source>
</evidence>
<dbReference type="Proteomes" id="UP000480266">
    <property type="component" value="Unassembled WGS sequence"/>
</dbReference>
<name>A0A7C9VHY2_9BRAD</name>
<feature type="transmembrane region" description="Helical" evidence="1">
    <location>
        <begin position="71"/>
        <end position="92"/>
    </location>
</feature>
<protein>
    <submittedName>
        <fullName evidence="2">Uncharacterized protein</fullName>
    </submittedName>
</protein>
<evidence type="ECO:0000256" key="1">
    <source>
        <dbReference type="SAM" id="Phobius"/>
    </source>
</evidence>
<reference evidence="2" key="1">
    <citation type="submission" date="2020-02" db="EMBL/GenBank/DDBJ databases">
        <title>Draft genome sequence of Candidatus Afipia apatlaquensis IBT-C3, a potential strain for decolorization of textile dyes.</title>
        <authorList>
            <person name="Sanchez-Reyes A."/>
            <person name="Breton-Deval L."/>
            <person name="Mangelson H."/>
            <person name="Sanchez-Flores A."/>
        </authorList>
    </citation>
    <scope>NUCLEOTIDE SEQUENCE [LARGE SCALE GENOMIC DNA]</scope>
    <source>
        <strain evidence="2">IBT-C3</strain>
    </source>
</reference>
<proteinExistence type="predicted"/>
<dbReference type="EMBL" id="JAAMRR010000143">
    <property type="protein sequence ID" value="NGX94192.1"/>
    <property type="molecule type" value="Genomic_DNA"/>
</dbReference>
<gene>
    <name evidence="2" type="ORF">G4V63_02765</name>
</gene>
<keyword evidence="1" id="KW-0472">Membrane</keyword>
<keyword evidence="3" id="KW-1185">Reference proteome</keyword>
<comment type="caution">
    <text evidence="2">The sequence shown here is derived from an EMBL/GenBank/DDBJ whole genome shotgun (WGS) entry which is preliminary data.</text>
</comment>
<feature type="transmembrane region" description="Helical" evidence="1">
    <location>
        <begin position="12"/>
        <end position="33"/>
    </location>
</feature>
<sequence>MPSEHLSGLRRGPALAVLGLALLLPVLLAVAVFPTAMYDTRELIAWGREFPIVTPFHPPMMVWIGGIVDRLLGTSAAVMILTGQLLIAIGLVY</sequence>
<accession>A0A7C9VHY2</accession>
<feature type="non-terminal residue" evidence="2">
    <location>
        <position position="93"/>
    </location>
</feature>
<keyword evidence="1" id="KW-1133">Transmembrane helix</keyword>
<keyword evidence="1" id="KW-0812">Transmembrane</keyword>